<dbReference type="OrthoDB" id="8026949at2759"/>
<dbReference type="Pfam" id="PF00098">
    <property type="entry name" value="zf-CCHC"/>
    <property type="match status" value="4"/>
</dbReference>
<keyword evidence="1" id="KW-0863">Zinc-finger</keyword>
<dbReference type="InterPro" id="IPR001878">
    <property type="entry name" value="Znf_CCHC"/>
</dbReference>
<evidence type="ECO:0000313" key="5">
    <source>
        <dbReference type="Proteomes" id="UP000838763"/>
    </source>
</evidence>
<keyword evidence="1" id="KW-0479">Metal-binding</keyword>
<dbReference type="GO" id="GO:0008270">
    <property type="term" value="F:zinc ion binding"/>
    <property type="evidence" value="ECO:0007669"/>
    <property type="project" value="UniProtKB-KW"/>
</dbReference>
<sequence>MADSFSDAAGDGTNDGTNDVGGPSGGCFNCGDEGHNKVDCPNPRQFHCSQEGHMAKDCPARESIVCRNCGQMDEAWAELESAIAERDLDDVKEALAKYSKACPEMTYVEFQQALIDKEMSLYLIAMERPLAATHTNMDLQAGWPANREELLDRLQDAGDIVETGIPRCSKCKEMGHVRKHCQVEHVEEPGNRLEIKCYNCDGVGHRMRDCPIPRASKMTCRNCGLEGHKAAELGHFARDCPQRSGNKRSCYKCGSLEHLARACEAQPQAEAQPIEELEEFGSNMDAEEDGGDCILASPGLPLCSAAES</sequence>
<feature type="compositionally biased region" description="Acidic residues" evidence="2">
    <location>
        <begin position="279"/>
        <end position="291"/>
    </location>
</feature>
<feature type="domain" description="CCHC-type" evidence="3">
    <location>
        <begin position="196"/>
        <end position="211"/>
    </location>
</feature>
<comment type="caution">
    <text evidence="4">The sequence shown here is derived from an EMBL/GenBank/DDBJ whole genome shotgun (WGS) entry which is preliminary data.</text>
</comment>
<keyword evidence="5" id="KW-1185">Reference proteome</keyword>
<feature type="domain" description="CCHC-type" evidence="3">
    <location>
        <begin position="27"/>
        <end position="42"/>
    </location>
</feature>
<dbReference type="Proteomes" id="UP000838763">
    <property type="component" value="Unassembled WGS sequence"/>
</dbReference>
<evidence type="ECO:0000256" key="1">
    <source>
        <dbReference type="PROSITE-ProRule" id="PRU00047"/>
    </source>
</evidence>
<dbReference type="PROSITE" id="PS50158">
    <property type="entry name" value="ZF_CCHC"/>
    <property type="match status" value="4"/>
</dbReference>
<dbReference type="GO" id="GO:0003676">
    <property type="term" value="F:nucleic acid binding"/>
    <property type="evidence" value="ECO:0007669"/>
    <property type="project" value="InterPro"/>
</dbReference>
<keyword evidence="1" id="KW-0862">Zinc</keyword>
<evidence type="ECO:0000256" key="2">
    <source>
        <dbReference type="SAM" id="MobiDB-lite"/>
    </source>
</evidence>
<accession>A0A9P1H3C3</accession>
<dbReference type="SUPFAM" id="SSF57756">
    <property type="entry name" value="Retrovirus zinc finger-like domains"/>
    <property type="match status" value="3"/>
</dbReference>
<dbReference type="SMART" id="SM00343">
    <property type="entry name" value="ZnF_C2HC"/>
    <property type="match status" value="6"/>
</dbReference>
<evidence type="ECO:0000313" key="4">
    <source>
        <dbReference type="EMBL" id="CAI4215218.1"/>
    </source>
</evidence>
<dbReference type="EMBL" id="CALLCH030000012">
    <property type="protein sequence ID" value="CAI4215218.1"/>
    <property type="molecule type" value="Genomic_DNA"/>
</dbReference>
<feature type="region of interest" description="Disordered" evidence="2">
    <location>
        <begin position="279"/>
        <end position="308"/>
    </location>
</feature>
<dbReference type="InterPro" id="IPR051714">
    <property type="entry name" value="Znf_CCHC_NABP"/>
</dbReference>
<proteinExistence type="predicted"/>
<gene>
    <name evidence="4" type="ORF">PPNO1_LOCUS4935</name>
</gene>
<dbReference type="PANTHER" id="PTHR23002">
    <property type="entry name" value="ZINC FINGER CCHC DOMAIN CONTAINING PROTEIN"/>
    <property type="match status" value="1"/>
</dbReference>
<feature type="domain" description="CCHC-type" evidence="3">
    <location>
        <begin position="250"/>
        <end position="263"/>
    </location>
</feature>
<evidence type="ECO:0000259" key="3">
    <source>
        <dbReference type="PROSITE" id="PS50158"/>
    </source>
</evidence>
<name>A0A9P1H3C3_9PEZI</name>
<dbReference type="Gene3D" id="4.10.60.10">
    <property type="entry name" value="Zinc finger, CCHC-type"/>
    <property type="match status" value="3"/>
</dbReference>
<feature type="domain" description="CCHC-type" evidence="3">
    <location>
        <begin position="46"/>
        <end position="59"/>
    </location>
</feature>
<organism evidence="4 5">
    <name type="scientific">Parascedosporium putredinis</name>
    <dbReference type="NCBI Taxonomy" id="1442378"/>
    <lineage>
        <taxon>Eukaryota</taxon>
        <taxon>Fungi</taxon>
        <taxon>Dikarya</taxon>
        <taxon>Ascomycota</taxon>
        <taxon>Pezizomycotina</taxon>
        <taxon>Sordariomycetes</taxon>
        <taxon>Hypocreomycetidae</taxon>
        <taxon>Microascales</taxon>
        <taxon>Microascaceae</taxon>
        <taxon>Parascedosporium</taxon>
    </lineage>
</organism>
<dbReference type="InterPro" id="IPR036875">
    <property type="entry name" value="Znf_CCHC_sf"/>
</dbReference>
<dbReference type="AlphaFoldDB" id="A0A9P1H3C3"/>
<reference evidence="4" key="1">
    <citation type="submission" date="2022-11" db="EMBL/GenBank/DDBJ databases">
        <authorList>
            <person name="Scott C."/>
            <person name="Bruce N."/>
        </authorList>
    </citation>
    <scope>NUCLEOTIDE SEQUENCE</scope>
</reference>
<protein>
    <recommendedName>
        <fullName evidence="3">CCHC-type domain-containing protein</fullName>
    </recommendedName>
</protein>